<keyword evidence="5" id="KW-0472">Membrane</keyword>
<dbReference type="Pfam" id="PF13379">
    <property type="entry name" value="NMT1_2"/>
    <property type="match status" value="1"/>
</dbReference>
<evidence type="ECO:0000256" key="5">
    <source>
        <dbReference type="ARBA" id="ARBA00023136"/>
    </source>
</evidence>
<dbReference type="InterPro" id="IPR044527">
    <property type="entry name" value="NrtA/CpmA_ABC-bd_dom"/>
</dbReference>
<evidence type="ECO:0000256" key="1">
    <source>
        <dbReference type="ARBA" id="ARBA00004308"/>
    </source>
</evidence>
<keyword evidence="2" id="KW-0813">Transport</keyword>
<dbReference type="Gene3D" id="3.40.190.10">
    <property type="entry name" value="Periplasmic binding protein-like II"/>
    <property type="match status" value="2"/>
</dbReference>
<comment type="caution">
    <text evidence="6">The sequence shown here is derived from an EMBL/GenBank/DDBJ whole genome shotgun (WGS) entry which is preliminary data.</text>
</comment>
<dbReference type="Proteomes" id="UP000262325">
    <property type="component" value="Unassembled WGS sequence"/>
</dbReference>
<dbReference type="EMBL" id="DPPF01000084">
    <property type="protein sequence ID" value="HCW92836.1"/>
    <property type="molecule type" value="Genomic_DNA"/>
</dbReference>
<keyword evidence="3" id="KW-1003">Cell membrane</keyword>
<dbReference type="CDD" id="cd13553">
    <property type="entry name" value="PBP2_NrtA_CpmA_like"/>
    <property type="match status" value="1"/>
</dbReference>
<evidence type="ECO:0000313" key="6">
    <source>
        <dbReference type="EMBL" id="HCW92836.1"/>
    </source>
</evidence>
<proteinExistence type="predicted"/>
<gene>
    <name evidence="6" type="ORF">DHM44_04060</name>
</gene>
<evidence type="ECO:0000256" key="4">
    <source>
        <dbReference type="ARBA" id="ARBA00022519"/>
    </source>
</evidence>
<dbReference type="PANTHER" id="PTHR30024">
    <property type="entry name" value="ALIPHATIC SULFONATES-BINDING PROTEIN-RELATED"/>
    <property type="match status" value="1"/>
</dbReference>
<dbReference type="AlphaFoldDB" id="A0A3D5QAI8"/>
<dbReference type="GO" id="GO:0012505">
    <property type="term" value="C:endomembrane system"/>
    <property type="evidence" value="ECO:0007669"/>
    <property type="project" value="UniProtKB-SubCell"/>
</dbReference>
<name>A0A3D5QAI8_FLESI</name>
<comment type="subcellular location">
    <subcellularLocation>
        <location evidence="1">Endomembrane system</location>
    </subcellularLocation>
</comment>
<accession>A0A3D5QAI8</accession>
<reference evidence="6 7" key="1">
    <citation type="journal article" date="2018" name="Nat. Biotechnol.">
        <title>A standardized bacterial taxonomy based on genome phylogeny substantially revises the tree of life.</title>
        <authorList>
            <person name="Parks D.H."/>
            <person name="Chuvochina M."/>
            <person name="Waite D.W."/>
            <person name="Rinke C."/>
            <person name="Skarshewski A."/>
            <person name="Chaumeil P.A."/>
            <person name="Hugenholtz P."/>
        </authorList>
    </citation>
    <scope>NUCLEOTIDE SEQUENCE [LARGE SCALE GENOMIC DNA]</scope>
    <source>
        <strain evidence="6">UBA8672</strain>
    </source>
</reference>
<sequence>MDRRSFIKKGLIFTGAAALSASPWSVTPTLRAAENRKVKLKIGYLPITDHMLIMVSNLEKFQRTEVEPVKFSSWPDISEAIKAGAIDGAFLLTPIGITLYKKGIPLQAVMLGHRNGSVITVKVGKSIKKTGDLRGKTIAIPSPFSTHNILLRKILLENKIPVSSVRIIDMAPPEMPVALATGRIDGYIVAEPFGAQAEFMSVGEILMLSRDIWKDHICCVLNINESVIKKHPESVKELVDGMVNTAGFIKNNPKKASEKSVDFLGQKPGVVEHVLTKPKGRLTFEHLKPEISDFEATQNYMAEFGIADRKVSLKNYVSTDFFEG</sequence>
<evidence type="ECO:0000256" key="3">
    <source>
        <dbReference type="ARBA" id="ARBA00022475"/>
    </source>
</evidence>
<evidence type="ECO:0000256" key="2">
    <source>
        <dbReference type="ARBA" id="ARBA00022448"/>
    </source>
</evidence>
<evidence type="ECO:0000313" key="7">
    <source>
        <dbReference type="Proteomes" id="UP000262325"/>
    </source>
</evidence>
<protein>
    <submittedName>
        <fullName evidence="6">Twin-arginine translocation pathway signal protein</fullName>
    </submittedName>
</protein>
<dbReference type="PANTHER" id="PTHR30024:SF43">
    <property type="entry name" value="BLL4572 PROTEIN"/>
    <property type="match status" value="1"/>
</dbReference>
<organism evidence="6 7">
    <name type="scientific">Flexistipes sinusarabici</name>
    <dbReference type="NCBI Taxonomy" id="2352"/>
    <lineage>
        <taxon>Bacteria</taxon>
        <taxon>Pseudomonadati</taxon>
        <taxon>Deferribacterota</taxon>
        <taxon>Deferribacteres</taxon>
        <taxon>Deferribacterales</taxon>
        <taxon>Flexistipitaceae</taxon>
        <taxon>Flexistipes</taxon>
    </lineage>
</organism>
<dbReference type="SUPFAM" id="SSF53850">
    <property type="entry name" value="Periplasmic binding protein-like II"/>
    <property type="match status" value="1"/>
</dbReference>
<keyword evidence="4" id="KW-0997">Cell inner membrane</keyword>